<dbReference type="SUPFAM" id="SSF47789">
    <property type="entry name" value="C-terminal domain of RNA polymerase alpha subunit"/>
    <property type="match status" value="1"/>
</dbReference>
<gene>
    <name evidence="2" type="ORF">A2782_03550</name>
</gene>
<reference evidence="2 3" key="1">
    <citation type="journal article" date="2016" name="Nat. Commun.">
        <title>Thousands of microbial genomes shed light on interconnected biogeochemical processes in an aquifer system.</title>
        <authorList>
            <person name="Anantharaman K."/>
            <person name="Brown C.T."/>
            <person name="Hug L.A."/>
            <person name="Sharon I."/>
            <person name="Castelle C.J."/>
            <person name="Probst A.J."/>
            <person name="Thomas B.C."/>
            <person name="Singh A."/>
            <person name="Wilkins M.J."/>
            <person name="Karaoz U."/>
            <person name="Brodie E.L."/>
            <person name="Williams K.H."/>
            <person name="Hubbard S.S."/>
            <person name="Banfield J.F."/>
        </authorList>
    </citation>
    <scope>NUCLEOTIDE SEQUENCE [LARGE SCALE GENOMIC DNA]</scope>
</reference>
<feature type="region of interest" description="Disordered" evidence="1">
    <location>
        <begin position="30"/>
        <end position="56"/>
    </location>
</feature>
<accession>A0A1G1V384</accession>
<dbReference type="Proteomes" id="UP000177967">
    <property type="component" value="Unassembled WGS sequence"/>
</dbReference>
<evidence type="ECO:0000256" key="1">
    <source>
        <dbReference type="SAM" id="MobiDB-lite"/>
    </source>
</evidence>
<protein>
    <submittedName>
        <fullName evidence="2">Uncharacterized protein</fullName>
    </submittedName>
</protein>
<dbReference type="EMBL" id="MHBW01000004">
    <property type="protein sequence ID" value="OGY09834.1"/>
    <property type="molecule type" value="Genomic_DNA"/>
</dbReference>
<comment type="caution">
    <text evidence="2">The sequence shown here is derived from an EMBL/GenBank/DDBJ whole genome shotgun (WGS) entry which is preliminary data.</text>
</comment>
<sequence length="198" mass="22310">MVLASNVLLLTRVITRPTFVLLETERNIPPVAEQDPRKPQPSISTPDPDAASCGPSVEANRSVDLASLQATLASSEFYHAFGRASSTARNSFIQTIHQALIICRATDKDMSRRTTASEEYDIRRKNLDKWGENAIGRLHLDSRVFDTLLRNNIENIDQLRSITQADQLAELRWFGPVAVKQAKEEMHYFDDLPPDHPE</sequence>
<organism evidence="2 3">
    <name type="scientific">Candidatus Blackburnbacteria bacterium RIFCSPHIGHO2_01_FULL_43_15b</name>
    <dbReference type="NCBI Taxonomy" id="1797513"/>
    <lineage>
        <taxon>Bacteria</taxon>
        <taxon>Candidatus Blackburniibacteriota</taxon>
    </lineage>
</organism>
<evidence type="ECO:0000313" key="3">
    <source>
        <dbReference type="Proteomes" id="UP000177967"/>
    </source>
</evidence>
<dbReference type="AlphaFoldDB" id="A0A1G1V384"/>
<name>A0A1G1V384_9BACT</name>
<evidence type="ECO:0000313" key="2">
    <source>
        <dbReference type="EMBL" id="OGY09834.1"/>
    </source>
</evidence>
<proteinExistence type="predicted"/>